<proteinExistence type="predicted"/>
<dbReference type="InterPro" id="IPR018656">
    <property type="entry name" value="DUF2087"/>
</dbReference>
<dbReference type="Pfam" id="PF09860">
    <property type="entry name" value="DUF2087"/>
    <property type="match status" value="1"/>
</dbReference>
<evidence type="ECO:0000313" key="2">
    <source>
        <dbReference type="EMBL" id="SDQ24130.1"/>
    </source>
</evidence>
<reference evidence="2 3" key="1">
    <citation type="submission" date="2016-10" db="EMBL/GenBank/DDBJ databases">
        <authorList>
            <person name="de Groot N.N."/>
        </authorList>
    </citation>
    <scope>NUCLEOTIDE SEQUENCE [LARGE SCALE GENOMIC DNA]</scope>
    <source>
        <strain evidence="2 3">DSM 20117</strain>
    </source>
</reference>
<dbReference type="KEGG" id="acry:AC20117_16145"/>
<evidence type="ECO:0000313" key="3">
    <source>
        <dbReference type="Proteomes" id="UP000181917"/>
    </source>
</evidence>
<protein>
    <recommendedName>
        <fullName evidence="1">DUF2087 domain-containing protein</fullName>
    </recommendedName>
</protein>
<evidence type="ECO:0000259" key="1">
    <source>
        <dbReference type="Pfam" id="PF09860"/>
    </source>
</evidence>
<dbReference type="STRING" id="37928.SAMN04489742_0222"/>
<organism evidence="2 3">
    <name type="scientific">Crystallibacter crystallopoietes</name>
    <dbReference type="NCBI Taxonomy" id="37928"/>
    <lineage>
        <taxon>Bacteria</taxon>
        <taxon>Bacillati</taxon>
        <taxon>Actinomycetota</taxon>
        <taxon>Actinomycetes</taxon>
        <taxon>Micrococcales</taxon>
        <taxon>Micrococcaceae</taxon>
        <taxon>Crystallibacter</taxon>
    </lineage>
</organism>
<name>A0A1H0Z9T1_9MICC</name>
<dbReference type="OrthoDB" id="529288at2"/>
<dbReference type="RefSeq" id="WP_074698624.1">
    <property type="nucleotide sequence ID" value="NZ_CP018863.1"/>
</dbReference>
<accession>A0A1H0Z9T1</accession>
<feature type="domain" description="DUF2087" evidence="1">
    <location>
        <begin position="91"/>
        <end position="160"/>
    </location>
</feature>
<sequence length="162" mass="17984">MDRDGQPDTPVSWQAIMAALASSRLRELYAAFVLGQQPALSAKERQKLLDSSLLNDDGGRLVVNEHAFKAALAGARRPEPEGAERFLLAGRIEGLPKRATDRLKLFEFLIPQIIGPDATLTEKQLNAKLAAFTDDVPLLRRALVDYGYLDRERDGSAYHRAR</sequence>
<dbReference type="Proteomes" id="UP000181917">
    <property type="component" value="Unassembled WGS sequence"/>
</dbReference>
<gene>
    <name evidence="2" type="ORF">SAMN04489742_0222</name>
</gene>
<dbReference type="EMBL" id="FNKH01000002">
    <property type="protein sequence ID" value="SDQ24130.1"/>
    <property type="molecule type" value="Genomic_DNA"/>
</dbReference>
<keyword evidence="3" id="KW-1185">Reference proteome</keyword>
<dbReference type="AlphaFoldDB" id="A0A1H0Z9T1"/>